<accession>A0A392RGM2</accession>
<comment type="caution">
    <text evidence="1">The sequence shown here is derived from an EMBL/GenBank/DDBJ whole genome shotgun (WGS) entry which is preliminary data.</text>
</comment>
<dbReference type="AlphaFoldDB" id="A0A392RGM2"/>
<dbReference type="Proteomes" id="UP000265520">
    <property type="component" value="Unassembled WGS sequence"/>
</dbReference>
<evidence type="ECO:0000313" key="1">
    <source>
        <dbReference type="EMBL" id="MCI35184.1"/>
    </source>
</evidence>
<feature type="non-terminal residue" evidence="1">
    <location>
        <position position="48"/>
    </location>
</feature>
<reference evidence="1 2" key="1">
    <citation type="journal article" date="2018" name="Front. Plant Sci.">
        <title>Red Clover (Trifolium pratense) and Zigzag Clover (T. medium) - A Picture of Genomic Similarities and Differences.</title>
        <authorList>
            <person name="Dluhosova J."/>
            <person name="Istvanek J."/>
            <person name="Nedelnik J."/>
            <person name="Repkova J."/>
        </authorList>
    </citation>
    <scope>NUCLEOTIDE SEQUENCE [LARGE SCALE GENOMIC DNA]</scope>
    <source>
        <strain evidence="2">cv. 10/8</strain>
        <tissue evidence="1">Leaf</tissue>
    </source>
</reference>
<proteinExistence type="predicted"/>
<evidence type="ECO:0000313" key="2">
    <source>
        <dbReference type="Proteomes" id="UP000265520"/>
    </source>
</evidence>
<sequence>MPKGRTSQLLSSSISDGNEIPSNFGRDQWTDAKCCLKYSTVALRIDDE</sequence>
<dbReference type="EMBL" id="LXQA010221000">
    <property type="protein sequence ID" value="MCI35184.1"/>
    <property type="molecule type" value="Genomic_DNA"/>
</dbReference>
<name>A0A392RGM2_9FABA</name>
<protein>
    <submittedName>
        <fullName evidence="1">Uncharacterized protein</fullName>
    </submittedName>
</protein>
<organism evidence="1 2">
    <name type="scientific">Trifolium medium</name>
    <dbReference type="NCBI Taxonomy" id="97028"/>
    <lineage>
        <taxon>Eukaryota</taxon>
        <taxon>Viridiplantae</taxon>
        <taxon>Streptophyta</taxon>
        <taxon>Embryophyta</taxon>
        <taxon>Tracheophyta</taxon>
        <taxon>Spermatophyta</taxon>
        <taxon>Magnoliopsida</taxon>
        <taxon>eudicotyledons</taxon>
        <taxon>Gunneridae</taxon>
        <taxon>Pentapetalae</taxon>
        <taxon>rosids</taxon>
        <taxon>fabids</taxon>
        <taxon>Fabales</taxon>
        <taxon>Fabaceae</taxon>
        <taxon>Papilionoideae</taxon>
        <taxon>50 kb inversion clade</taxon>
        <taxon>NPAAA clade</taxon>
        <taxon>Hologalegina</taxon>
        <taxon>IRL clade</taxon>
        <taxon>Trifolieae</taxon>
        <taxon>Trifolium</taxon>
    </lineage>
</organism>
<keyword evidence="2" id="KW-1185">Reference proteome</keyword>